<dbReference type="GO" id="GO:0015171">
    <property type="term" value="F:amino acid transmembrane transporter activity"/>
    <property type="evidence" value="ECO:0007669"/>
    <property type="project" value="TreeGrafter"/>
</dbReference>
<feature type="transmembrane region" description="Helical" evidence="6">
    <location>
        <begin position="328"/>
        <end position="347"/>
    </location>
</feature>
<feature type="transmembrane region" description="Helical" evidence="6">
    <location>
        <begin position="232"/>
        <end position="256"/>
    </location>
</feature>
<dbReference type="AlphaFoldDB" id="A0A432Y0Y1"/>
<evidence type="ECO:0000256" key="6">
    <source>
        <dbReference type="SAM" id="Phobius"/>
    </source>
</evidence>
<feature type="transmembrane region" description="Helical" evidence="6">
    <location>
        <begin position="193"/>
        <end position="211"/>
    </location>
</feature>
<evidence type="ECO:0000256" key="4">
    <source>
        <dbReference type="ARBA" id="ARBA00022989"/>
    </source>
</evidence>
<sequence length="412" mass="43709">MANNKKQDNSKKLQRTIRFPLLVLYGMGTMVGAGFYALAGKVAGVAGLFAPVAFGVAGLLALFSALAFAELSSRLPHAGGSARYVEEAFGKKWLSAVIGWLIIVTGIVSSATLTVATVRFIQDFISVPEQISTVVVALILGGIAAWGVRMAVGVVVGISVLQIATLLYVIFASTTVPESTAVSWTELWPPLESTAWLGVLSAAFLAFYAFIGFEDMVTMAEEVRDVRKSLPWALVLSLILTALLYVIVSAALVLAIPPETLAEAKTPLAAAVRHHGSVAVAAIGVISILSAVNSALVQIVMVSRVAYGMADRNYAPQLLGRVSERTKTPWLATLLATVVIAVLAVLLEMTTLANVTSLVLLAVFSLVNFALWWLKGQDGKQQSRYFNLPRTLPLVGAAVSTAALVFKLLQLI</sequence>
<dbReference type="PANTHER" id="PTHR43243">
    <property type="entry name" value="INNER MEMBRANE TRANSPORTER YGJI-RELATED"/>
    <property type="match status" value="1"/>
</dbReference>
<feature type="transmembrane region" description="Helical" evidence="6">
    <location>
        <begin position="130"/>
        <end position="148"/>
    </location>
</feature>
<dbReference type="OrthoDB" id="9804700at2"/>
<dbReference type="Proteomes" id="UP000287198">
    <property type="component" value="Unassembled WGS sequence"/>
</dbReference>
<evidence type="ECO:0000313" key="7">
    <source>
        <dbReference type="EMBL" id="RUO54620.1"/>
    </source>
</evidence>
<organism evidence="7 8">
    <name type="scientific">Pseudidiomarina halophila</name>
    <dbReference type="NCBI Taxonomy" id="1449799"/>
    <lineage>
        <taxon>Bacteria</taxon>
        <taxon>Pseudomonadati</taxon>
        <taxon>Pseudomonadota</taxon>
        <taxon>Gammaproteobacteria</taxon>
        <taxon>Alteromonadales</taxon>
        <taxon>Idiomarinaceae</taxon>
        <taxon>Pseudidiomarina</taxon>
    </lineage>
</organism>
<feature type="transmembrane region" description="Helical" evidence="6">
    <location>
        <begin position="353"/>
        <end position="374"/>
    </location>
</feature>
<dbReference type="GO" id="GO:0016020">
    <property type="term" value="C:membrane"/>
    <property type="evidence" value="ECO:0007669"/>
    <property type="project" value="UniProtKB-SubCell"/>
</dbReference>
<evidence type="ECO:0000256" key="3">
    <source>
        <dbReference type="ARBA" id="ARBA00022692"/>
    </source>
</evidence>
<evidence type="ECO:0000256" key="1">
    <source>
        <dbReference type="ARBA" id="ARBA00004141"/>
    </source>
</evidence>
<feature type="transmembrane region" description="Helical" evidence="6">
    <location>
        <begin position="21"/>
        <end position="39"/>
    </location>
</feature>
<protein>
    <submittedName>
        <fullName evidence="7">Amino acid permease</fullName>
    </submittedName>
</protein>
<dbReference type="InterPro" id="IPR002293">
    <property type="entry name" value="AA/rel_permease1"/>
</dbReference>
<keyword evidence="5 6" id="KW-0472">Membrane</keyword>
<name>A0A432Y0Y1_9GAMM</name>
<evidence type="ECO:0000256" key="5">
    <source>
        <dbReference type="ARBA" id="ARBA00023136"/>
    </source>
</evidence>
<dbReference type="EMBL" id="PIPW01000001">
    <property type="protein sequence ID" value="RUO54620.1"/>
    <property type="molecule type" value="Genomic_DNA"/>
</dbReference>
<comment type="caution">
    <text evidence="7">The sequence shown here is derived from an EMBL/GenBank/DDBJ whole genome shotgun (WGS) entry which is preliminary data.</text>
</comment>
<accession>A0A432Y0Y1</accession>
<evidence type="ECO:0000256" key="2">
    <source>
        <dbReference type="ARBA" id="ARBA00022448"/>
    </source>
</evidence>
<gene>
    <name evidence="7" type="ORF">CWI69_04205</name>
</gene>
<feature type="transmembrane region" description="Helical" evidence="6">
    <location>
        <begin position="45"/>
        <end position="72"/>
    </location>
</feature>
<keyword evidence="4 6" id="KW-1133">Transmembrane helix</keyword>
<dbReference type="PANTHER" id="PTHR43243:SF4">
    <property type="entry name" value="CATIONIC AMINO ACID TRANSPORTER 4"/>
    <property type="match status" value="1"/>
</dbReference>
<feature type="transmembrane region" description="Helical" evidence="6">
    <location>
        <begin position="386"/>
        <end position="409"/>
    </location>
</feature>
<evidence type="ECO:0000313" key="8">
    <source>
        <dbReference type="Proteomes" id="UP000287198"/>
    </source>
</evidence>
<keyword evidence="2" id="KW-0813">Transport</keyword>
<feature type="transmembrane region" description="Helical" evidence="6">
    <location>
        <begin position="276"/>
        <end position="307"/>
    </location>
</feature>
<keyword evidence="8" id="KW-1185">Reference proteome</keyword>
<keyword evidence="3 6" id="KW-0812">Transmembrane</keyword>
<dbReference type="Pfam" id="PF13520">
    <property type="entry name" value="AA_permease_2"/>
    <property type="match status" value="1"/>
</dbReference>
<comment type="subcellular location">
    <subcellularLocation>
        <location evidence="1">Membrane</location>
        <topology evidence="1">Multi-pass membrane protein</topology>
    </subcellularLocation>
</comment>
<dbReference type="Gene3D" id="1.20.1740.10">
    <property type="entry name" value="Amino acid/polyamine transporter I"/>
    <property type="match status" value="1"/>
</dbReference>
<dbReference type="RefSeq" id="WP_126762163.1">
    <property type="nucleotide sequence ID" value="NZ_JBHLTZ010000004.1"/>
</dbReference>
<feature type="transmembrane region" description="Helical" evidence="6">
    <location>
        <begin position="93"/>
        <end position="118"/>
    </location>
</feature>
<reference evidence="8" key="1">
    <citation type="journal article" date="2018" name="Front. Microbiol.">
        <title>Genome-Based Analysis Reveals the Taxonomy and Diversity of the Family Idiomarinaceae.</title>
        <authorList>
            <person name="Liu Y."/>
            <person name="Lai Q."/>
            <person name="Shao Z."/>
        </authorList>
    </citation>
    <scope>NUCLEOTIDE SEQUENCE [LARGE SCALE GENOMIC DNA]</scope>
    <source>
        <strain evidence="8">BH195</strain>
    </source>
</reference>
<proteinExistence type="predicted"/>
<feature type="transmembrane region" description="Helical" evidence="6">
    <location>
        <begin position="155"/>
        <end position="173"/>
    </location>
</feature>
<dbReference type="PIRSF" id="PIRSF006060">
    <property type="entry name" value="AA_transporter"/>
    <property type="match status" value="1"/>
</dbReference>